<dbReference type="PANTHER" id="PTHR43048:SF3">
    <property type="entry name" value="METHYLMALONYL-COA EPIMERASE, MITOCHONDRIAL"/>
    <property type="match status" value="1"/>
</dbReference>
<accession>A0A7W7APC7</accession>
<keyword evidence="4" id="KW-1185">Reference proteome</keyword>
<dbReference type="GO" id="GO:0046872">
    <property type="term" value="F:metal ion binding"/>
    <property type="evidence" value="ECO:0007669"/>
    <property type="project" value="UniProtKB-KW"/>
</dbReference>
<organism evidence="3 4">
    <name type="scientific">Sphingomonas abaci</name>
    <dbReference type="NCBI Taxonomy" id="237611"/>
    <lineage>
        <taxon>Bacteria</taxon>
        <taxon>Pseudomonadati</taxon>
        <taxon>Pseudomonadota</taxon>
        <taxon>Alphaproteobacteria</taxon>
        <taxon>Sphingomonadales</taxon>
        <taxon>Sphingomonadaceae</taxon>
        <taxon>Sphingomonas</taxon>
    </lineage>
</organism>
<dbReference type="Pfam" id="PF00903">
    <property type="entry name" value="Glyoxalase"/>
    <property type="match status" value="1"/>
</dbReference>
<evidence type="ECO:0000313" key="4">
    <source>
        <dbReference type="Proteomes" id="UP000574769"/>
    </source>
</evidence>
<dbReference type="GO" id="GO:0016829">
    <property type="term" value="F:lyase activity"/>
    <property type="evidence" value="ECO:0007669"/>
    <property type="project" value="UniProtKB-KW"/>
</dbReference>
<feature type="domain" description="VOC" evidence="2">
    <location>
        <begin position="8"/>
        <end position="112"/>
    </location>
</feature>
<protein>
    <submittedName>
        <fullName evidence="3">Catechol 2,3-dioxygenase-like lactoylglutathione lyase family enzyme</fullName>
    </submittedName>
</protein>
<dbReference type="SUPFAM" id="SSF54593">
    <property type="entry name" value="Glyoxalase/Bleomycin resistance protein/Dihydroxybiphenyl dioxygenase"/>
    <property type="match status" value="1"/>
</dbReference>
<feature type="domain" description="VOC" evidence="2">
    <location>
        <begin position="151"/>
        <end position="275"/>
    </location>
</feature>
<dbReference type="PANTHER" id="PTHR43048">
    <property type="entry name" value="METHYLMALONYL-COA EPIMERASE"/>
    <property type="match status" value="1"/>
</dbReference>
<gene>
    <name evidence="3" type="ORF">GGQ96_003990</name>
</gene>
<dbReference type="AlphaFoldDB" id="A0A7W7APC7"/>
<dbReference type="PROSITE" id="PS51819">
    <property type="entry name" value="VOC"/>
    <property type="match status" value="2"/>
</dbReference>
<dbReference type="GO" id="GO:0046491">
    <property type="term" value="P:L-methylmalonyl-CoA metabolic process"/>
    <property type="evidence" value="ECO:0007669"/>
    <property type="project" value="TreeGrafter"/>
</dbReference>
<keyword evidence="3" id="KW-0456">Lyase</keyword>
<reference evidence="3 4" key="1">
    <citation type="submission" date="2020-08" db="EMBL/GenBank/DDBJ databases">
        <title>Genomic Encyclopedia of Type Strains, Phase IV (KMG-IV): sequencing the most valuable type-strain genomes for metagenomic binning, comparative biology and taxonomic classification.</title>
        <authorList>
            <person name="Goeker M."/>
        </authorList>
    </citation>
    <scope>NUCLEOTIDE SEQUENCE [LARGE SCALE GENOMIC DNA]</scope>
    <source>
        <strain evidence="3 4">DSM 15867</strain>
    </source>
</reference>
<proteinExistence type="predicted"/>
<dbReference type="GO" id="GO:0004493">
    <property type="term" value="F:methylmalonyl-CoA epimerase activity"/>
    <property type="evidence" value="ECO:0007669"/>
    <property type="project" value="TreeGrafter"/>
</dbReference>
<comment type="caution">
    <text evidence="3">The sequence shown here is derived from an EMBL/GenBank/DDBJ whole genome shotgun (WGS) entry which is preliminary data.</text>
</comment>
<dbReference type="Proteomes" id="UP000574769">
    <property type="component" value="Unassembled WGS sequence"/>
</dbReference>
<dbReference type="InterPro" id="IPR051785">
    <property type="entry name" value="MMCE/EMCE_epimerase"/>
</dbReference>
<dbReference type="RefSeq" id="WP_184117020.1">
    <property type="nucleotide sequence ID" value="NZ_JACHNY010000016.1"/>
</dbReference>
<keyword evidence="3" id="KW-0223">Dioxygenase</keyword>
<keyword evidence="3" id="KW-0560">Oxidoreductase</keyword>
<sequence>MSITRVEDIGHVRFAAPDLAEMRRFLEEFGLSCFERDGRLYGRGSDDAPFAHVTERGEAAFLGLGLRLADRESLERLADSEGARVEPFDAPGGGWVVRLRDPDGNAVEAVAGQAWDEAGAHVPESGFNSAALRRRLRSAVRLAQGPSRVRRLGHAVLNVADFRRSERWYKERFGFITSDEIEAAPGVALGAFMRCDRGDQPTDHHTLFLAQLPGGPGFNHAAFEVAGLDDLMLGHAHLKARGRNAAWGVGRHKLGSQIFDYWKDPWGHELEHWTDGDLFTAEDGSNKATVRDMLDVQWGSPFPALAGKRAPSFENVGRLMAFNIRLRQLFRRGRKEVA</sequence>
<evidence type="ECO:0000259" key="2">
    <source>
        <dbReference type="PROSITE" id="PS51819"/>
    </source>
</evidence>
<dbReference type="EMBL" id="JACHNY010000016">
    <property type="protein sequence ID" value="MBB4619830.1"/>
    <property type="molecule type" value="Genomic_DNA"/>
</dbReference>
<dbReference type="InterPro" id="IPR004360">
    <property type="entry name" value="Glyas_Fos-R_dOase_dom"/>
</dbReference>
<evidence type="ECO:0000256" key="1">
    <source>
        <dbReference type="ARBA" id="ARBA00022723"/>
    </source>
</evidence>
<dbReference type="InterPro" id="IPR037523">
    <property type="entry name" value="VOC_core"/>
</dbReference>
<name>A0A7W7APC7_9SPHN</name>
<dbReference type="GO" id="GO:0051213">
    <property type="term" value="F:dioxygenase activity"/>
    <property type="evidence" value="ECO:0007669"/>
    <property type="project" value="UniProtKB-KW"/>
</dbReference>
<evidence type="ECO:0000313" key="3">
    <source>
        <dbReference type="EMBL" id="MBB4619830.1"/>
    </source>
</evidence>
<dbReference type="Gene3D" id="3.10.180.10">
    <property type="entry name" value="2,3-Dihydroxybiphenyl 1,2-Dioxygenase, domain 1"/>
    <property type="match status" value="2"/>
</dbReference>
<dbReference type="InterPro" id="IPR029068">
    <property type="entry name" value="Glyas_Bleomycin-R_OHBP_Dase"/>
</dbReference>
<keyword evidence="1" id="KW-0479">Metal-binding</keyword>